<protein>
    <submittedName>
        <fullName evidence="2">Uncharacterized protein</fullName>
    </submittedName>
</protein>
<evidence type="ECO:0000313" key="2">
    <source>
        <dbReference type="EMBL" id="QIQ11924.1"/>
    </source>
</evidence>
<feature type="region of interest" description="Disordered" evidence="1">
    <location>
        <begin position="114"/>
        <end position="143"/>
    </location>
</feature>
<accession>A0A6G9HMH1</accession>
<evidence type="ECO:0000256" key="1">
    <source>
        <dbReference type="SAM" id="MobiDB-lite"/>
    </source>
</evidence>
<name>A0A6G9HMH1_KLEPN</name>
<proteinExistence type="predicted"/>
<organism evidence="2">
    <name type="scientific">Klebsiella pneumoniae</name>
    <dbReference type="NCBI Taxonomy" id="573"/>
    <lineage>
        <taxon>Bacteria</taxon>
        <taxon>Pseudomonadati</taxon>
        <taxon>Pseudomonadota</taxon>
        <taxon>Gammaproteobacteria</taxon>
        <taxon>Enterobacterales</taxon>
        <taxon>Enterobacteriaceae</taxon>
        <taxon>Klebsiella/Raoultella group</taxon>
        <taxon>Klebsiella</taxon>
        <taxon>Klebsiella pneumoniae complex</taxon>
    </lineage>
</organism>
<keyword evidence="2" id="KW-0614">Plasmid</keyword>
<feature type="region of interest" description="Disordered" evidence="1">
    <location>
        <begin position="23"/>
        <end position="48"/>
    </location>
</feature>
<dbReference type="AlphaFoldDB" id="A0A6G9HMH1"/>
<sequence>MGARYFAKSESLFQSFPRLTSQALDRNHPSPYPARSASSNKCRTNPGGCRFPGGLRQISWRRFSSPGMGRATSAPLRTSSCTAEAITNDTPSPALTACLTASVLPSCIPLRGTPSSPKYSVRSRPVPLPGSPPSIGTVANSRW</sequence>
<geneLocation type="plasmid" evidence="2">
    <name>pK230_KPC</name>
</geneLocation>
<dbReference type="EMBL" id="MK312246">
    <property type="protein sequence ID" value="QIQ11924.1"/>
    <property type="molecule type" value="Genomic_DNA"/>
</dbReference>
<reference evidence="2" key="1">
    <citation type="submission" date="2018-12" db="EMBL/GenBank/DDBJ databases">
        <authorList>
            <person name="Feng Y."/>
        </authorList>
    </citation>
    <scope>NUCLEOTIDE SEQUENCE</scope>
    <source>
        <strain evidence="2">K230</strain>
        <plasmid evidence="2">pK230_KPC</plasmid>
    </source>
</reference>